<evidence type="ECO:0000256" key="2">
    <source>
        <dbReference type="SAM" id="Phobius"/>
    </source>
</evidence>
<reference evidence="3 4" key="1">
    <citation type="journal article" date="2016" name="Mol. Biol. Evol.">
        <title>Comparative Genomics of Early-Diverging Mushroom-Forming Fungi Provides Insights into the Origins of Lignocellulose Decay Capabilities.</title>
        <authorList>
            <person name="Nagy L.G."/>
            <person name="Riley R."/>
            <person name="Tritt A."/>
            <person name="Adam C."/>
            <person name="Daum C."/>
            <person name="Floudas D."/>
            <person name="Sun H."/>
            <person name="Yadav J.S."/>
            <person name="Pangilinan J."/>
            <person name="Larsson K.H."/>
            <person name="Matsuura K."/>
            <person name="Barry K."/>
            <person name="Labutti K."/>
            <person name="Kuo R."/>
            <person name="Ohm R.A."/>
            <person name="Bhattacharya S.S."/>
            <person name="Shirouzu T."/>
            <person name="Yoshinaga Y."/>
            <person name="Martin F.M."/>
            <person name="Grigoriev I.V."/>
            <person name="Hibbett D.S."/>
        </authorList>
    </citation>
    <scope>NUCLEOTIDE SEQUENCE [LARGE SCALE GENOMIC DNA]</scope>
    <source>
        <strain evidence="3 4">CBS 109695</strain>
    </source>
</reference>
<feature type="transmembrane region" description="Helical" evidence="2">
    <location>
        <begin position="513"/>
        <end position="535"/>
    </location>
</feature>
<feature type="compositionally biased region" description="Acidic residues" evidence="1">
    <location>
        <begin position="568"/>
        <end position="585"/>
    </location>
</feature>
<name>A0A166PQY5_9AGAM</name>
<evidence type="ECO:0000256" key="1">
    <source>
        <dbReference type="SAM" id="MobiDB-lite"/>
    </source>
</evidence>
<feature type="compositionally biased region" description="Low complexity" evidence="1">
    <location>
        <begin position="30"/>
        <end position="41"/>
    </location>
</feature>
<keyword evidence="2" id="KW-1133">Transmembrane helix</keyword>
<dbReference type="OrthoDB" id="2657661at2759"/>
<keyword evidence="2" id="KW-0812">Transmembrane</keyword>
<feature type="region of interest" description="Disordered" evidence="1">
    <location>
        <begin position="566"/>
        <end position="634"/>
    </location>
</feature>
<feature type="compositionally biased region" description="Polar residues" evidence="1">
    <location>
        <begin position="60"/>
        <end position="74"/>
    </location>
</feature>
<dbReference type="AlphaFoldDB" id="A0A166PQY5"/>
<feature type="compositionally biased region" description="Basic and acidic residues" evidence="1">
    <location>
        <begin position="586"/>
        <end position="596"/>
    </location>
</feature>
<keyword evidence="2" id="KW-0472">Membrane</keyword>
<organism evidence="3 4">
    <name type="scientific">Athelia psychrophila</name>
    <dbReference type="NCBI Taxonomy" id="1759441"/>
    <lineage>
        <taxon>Eukaryota</taxon>
        <taxon>Fungi</taxon>
        <taxon>Dikarya</taxon>
        <taxon>Basidiomycota</taxon>
        <taxon>Agaricomycotina</taxon>
        <taxon>Agaricomycetes</taxon>
        <taxon>Agaricomycetidae</taxon>
        <taxon>Atheliales</taxon>
        <taxon>Atheliaceae</taxon>
        <taxon>Athelia</taxon>
    </lineage>
</organism>
<gene>
    <name evidence="3" type="ORF">FIBSPDRAFT_1040892</name>
</gene>
<feature type="transmembrane region" description="Helical" evidence="2">
    <location>
        <begin position="426"/>
        <end position="446"/>
    </location>
</feature>
<dbReference type="Proteomes" id="UP000076532">
    <property type="component" value="Unassembled WGS sequence"/>
</dbReference>
<sequence>MVTAGPGTPISLRPASLMPSRPASRNSQKSGPPAGPIKISSPIPPPRQLTPPPIAAPTSDAPSRTSSPENGLTIMPMSTRTVQRWKRDIKVSTELDHCLVGPYNFEFKDNPPPEGWAACYHPEGALYFFHAEKRVFTDVFMHDPAKATMVNEAASQILGQLRSDVLDEEAVLPKDYDLVIEIVERDGETVVGYYFADHASRLLFWMEEFDASMICGDITCVVSFAHLRLEIESQYWTHYELYPNCRGYTQELRDIVRGLLLHAAADQMTSLTSTALYTKDENWALLTIIEKLQVDHPADLVCAGAIVGRVMQHMQFIMLYGQYGARLDCDQSVHGIIVHPHGWYLKSIEPFLFWGADAHLLSLEKIWVDRTIHIVAFRHFIGKLNEEWQEFIIVATVLLNANMAFLSIQSVDNGGFTVMNRSAAQIISYISIVTSLGSALLSLLLLRQNRSKGRVSADVVAKFLGNVTHMARGLENLAILYALPYALLMWSTLTFLVAFALDCFVRASLVTRVPVGLVLVLCISLVTRFFVATWLCEFDRIPRLRDMKQRLRKRARAVFGMVLGSGDEKEDEAEDEDEDEEDDDDKQGAEDERRESGGTATAYGTAPTTLKDKRKRSRSSSWMPRILIRGATGDDINMTTMASRVGTNEAV</sequence>
<keyword evidence="4" id="KW-1185">Reference proteome</keyword>
<feature type="compositionally biased region" description="Pro residues" evidence="1">
    <location>
        <begin position="42"/>
        <end position="55"/>
    </location>
</feature>
<feature type="compositionally biased region" description="Low complexity" evidence="1">
    <location>
        <begin position="597"/>
        <end position="609"/>
    </location>
</feature>
<accession>A0A166PQY5</accession>
<protein>
    <recommendedName>
        <fullName evidence="5">WW domain-containing protein</fullName>
    </recommendedName>
</protein>
<feature type="region of interest" description="Disordered" evidence="1">
    <location>
        <begin position="1"/>
        <end position="74"/>
    </location>
</feature>
<proteinExistence type="predicted"/>
<dbReference type="EMBL" id="KV417515">
    <property type="protein sequence ID" value="KZP26350.1"/>
    <property type="molecule type" value="Genomic_DNA"/>
</dbReference>
<evidence type="ECO:0008006" key="5">
    <source>
        <dbReference type="Google" id="ProtNLM"/>
    </source>
</evidence>
<evidence type="ECO:0000313" key="3">
    <source>
        <dbReference type="EMBL" id="KZP26350.1"/>
    </source>
</evidence>
<evidence type="ECO:0000313" key="4">
    <source>
        <dbReference type="Proteomes" id="UP000076532"/>
    </source>
</evidence>
<feature type="transmembrane region" description="Helical" evidence="2">
    <location>
        <begin position="478"/>
        <end position="501"/>
    </location>
</feature>